<evidence type="ECO:0000256" key="3">
    <source>
        <dbReference type="ARBA" id="ARBA00022884"/>
    </source>
</evidence>
<dbReference type="PRINTS" id="PR00062">
    <property type="entry name" value="RIBOSOMALL20"/>
</dbReference>
<dbReference type="GO" id="GO:0019843">
    <property type="term" value="F:rRNA binding"/>
    <property type="evidence" value="ECO:0007669"/>
    <property type="project" value="UniProtKB-UniRule"/>
</dbReference>
<evidence type="ECO:0000256" key="4">
    <source>
        <dbReference type="ARBA" id="ARBA00022980"/>
    </source>
</evidence>
<evidence type="ECO:0000256" key="6">
    <source>
        <dbReference type="ARBA" id="ARBA00035172"/>
    </source>
</evidence>
<evidence type="ECO:0000256" key="1">
    <source>
        <dbReference type="ARBA" id="ARBA00007698"/>
    </source>
</evidence>
<evidence type="ECO:0000313" key="10">
    <source>
        <dbReference type="Proteomes" id="UP000215086"/>
    </source>
</evidence>
<comment type="function">
    <text evidence="7 8">Binds directly to 23S ribosomal RNA and is necessary for the in vitro assembly process of the 50S ribosomal subunit. It is not involved in the protein synthesizing functions of that subunit.</text>
</comment>
<keyword evidence="4 7" id="KW-0689">Ribosomal protein</keyword>
<dbReference type="AlphaFoldDB" id="A0A286RHT6"/>
<evidence type="ECO:0000256" key="2">
    <source>
        <dbReference type="ARBA" id="ARBA00022730"/>
    </source>
</evidence>
<dbReference type="Gene3D" id="6.10.160.10">
    <property type="match status" value="1"/>
</dbReference>
<dbReference type="GO" id="GO:0003735">
    <property type="term" value="F:structural constituent of ribosome"/>
    <property type="evidence" value="ECO:0007669"/>
    <property type="project" value="InterPro"/>
</dbReference>
<dbReference type="InterPro" id="IPR049946">
    <property type="entry name" value="RIBOSOMAL_L20_CS"/>
</dbReference>
<dbReference type="InterPro" id="IPR035566">
    <property type="entry name" value="Ribosomal_protein_bL20_C"/>
</dbReference>
<dbReference type="GO" id="GO:1990904">
    <property type="term" value="C:ribonucleoprotein complex"/>
    <property type="evidence" value="ECO:0007669"/>
    <property type="project" value="UniProtKB-KW"/>
</dbReference>
<comment type="similarity">
    <text evidence="1 7 8">Belongs to the bacterial ribosomal protein bL20 family.</text>
</comment>
<dbReference type="Gene3D" id="1.10.1900.20">
    <property type="entry name" value="Ribosomal protein L20"/>
    <property type="match status" value="1"/>
</dbReference>
<gene>
    <name evidence="7" type="primary">rplT</name>
    <name evidence="9" type="ORF">THTE_2890</name>
</gene>
<dbReference type="InterPro" id="IPR005813">
    <property type="entry name" value="Ribosomal_bL20"/>
</dbReference>
<dbReference type="RefSeq" id="WP_095415536.1">
    <property type="nucleotide sequence ID" value="NZ_CP018477.1"/>
</dbReference>
<dbReference type="Pfam" id="PF00453">
    <property type="entry name" value="Ribosomal_L20"/>
    <property type="match status" value="1"/>
</dbReference>
<proteinExistence type="inferred from homology"/>
<dbReference type="GO" id="GO:0005840">
    <property type="term" value="C:ribosome"/>
    <property type="evidence" value="ECO:0007669"/>
    <property type="project" value="UniProtKB-KW"/>
</dbReference>
<dbReference type="FunFam" id="1.10.1900.20:FF:000001">
    <property type="entry name" value="50S ribosomal protein L20"/>
    <property type="match status" value="1"/>
</dbReference>
<evidence type="ECO:0000313" key="9">
    <source>
        <dbReference type="EMBL" id="ASV75492.1"/>
    </source>
</evidence>
<dbReference type="EMBL" id="CP018477">
    <property type="protein sequence ID" value="ASV75492.1"/>
    <property type="molecule type" value="Genomic_DNA"/>
</dbReference>
<keyword evidence="10" id="KW-1185">Reference proteome</keyword>
<dbReference type="CDD" id="cd07026">
    <property type="entry name" value="Ribosomal_L20"/>
    <property type="match status" value="1"/>
</dbReference>
<keyword evidence="3 7" id="KW-0694">RNA-binding</keyword>
<keyword evidence="5 7" id="KW-0687">Ribonucleoprotein</keyword>
<dbReference type="PANTHER" id="PTHR10986">
    <property type="entry name" value="39S RIBOSOMAL PROTEIN L20"/>
    <property type="match status" value="1"/>
</dbReference>
<sequence length="124" mass="14534">MRTRTSATRRRRIKKLFRRAKGFVGGRRRLLRTVKETLIRAGVYAYRDRRVRKREFRRLWITRISAAVRQRGMLYSRFIDGLKKAGIELDRKSLAEMAVNDPEGFDRVVEQAKAALQAAGSPLW</sequence>
<dbReference type="Proteomes" id="UP000215086">
    <property type="component" value="Chromosome"/>
</dbReference>
<dbReference type="OrthoDB" id="9808966at2"/>
<dbReference type="KEGG" id="ttf:THTE_2890"/>
<evidence type="ECO:0000256" key="8">
    <source>
        <dbReference type="RuleBase" id="RU000560"/>
    </source>
</evidence>
<reference evidence="9 10" key="1">
    <citation type="journal article" name="Front. Microbiol.">
        <title>Sugar Metabolism of the First Thermophilic Planctomycete Thermogutta terrifontis: Comparative Genomic and Transcriptomic Approaches.</title>
        <authorList>
            <person name="Elcheninov A.G."/>
            <person name="Menzel P."/>
            <person name="Gudbergsdottir S.R."/>
            <person name="Slesarev A.I."/>
            <person name="Kadnikov V.V."/>
            <person name="Krogh A."/>
            <person name="Bonch-Osmolovskaya E.A."/>
            <person name="Peng X."/>
            <person name="Kublanov I.V."/>
        </authorList>
    </citation>
    <scope>NUCLEOTIDE SEQUENCE [LARGE SCALE GENOMIC DNA]</scope>
    <source>
        <strain evidence="9 10">R1</strain>
    </source>
</reference>
<dbReference type="HAMAP" id="MF_00382">
    <property type="entry name" value="Ribosomal_bL20"/>
    <property type="match status" value="1"/>
</dbReference>
<evidence type="ECO:0000256" key="7">
    <source>
        <dbReference type="HAMAP-Rule" id="MF_00382"/>
    </source>
</evidence>
<organism evidence="9 10">
    <name type="scientific">Thermogutta terrifontis</name>
    <dbReference type="NCBI Taxonomy" id="1331910"/>
    <lineage>
        <taxon>Bacteria</taxon>
        <taxon>Pseudomonadati</taxon>
        <taxon>Planctomycetota</taxon>
        <taxon>Planctomycetia</taxon>
        <taxon>Pirellulales</taxon>
        <taxon>Thermoguttaceae</taxon>
        <taxon>Thermogutta</taxon>
    </lineage>
</organism>
<dbReference type="NCBIfam" id="TIGR01032">
    <property type="entry name" value="rplT_bact"/>
    <property type="match status" value="1"/>
</dbReference>
<dbReference type="GO" id="GO:0000027">
    <property type="term" value="P:ribosomal large subunit assembly"/>
    <property type="evidence" value="ECO:0007669"/>
    <property type="project" value="UniProtKB-UniRule"/>
</dbReference>
<accession>A0A286RHT6</accession>
<evidence type="ECO:0000256" key="5">
    <source>
        <dbReference type="ARBA" id="ARBA00023274"/>
    </source>
</evidence>
<protein>
    <recommendedName>
        <fullName evidence="6 7">Large ribosomal subunit protein bL20</fullName>
    </recommendedName>
</protein>
<dbReference type="PROSITE" id="PS00937">
    <property type="entry name" value="RIBOSOMAL_L20"/>
    <property type="match status" value="1"/>
</dbReference>
<name>A0A286RHT6_9BACT</name>
<keyword evidence="2 7" id="KW-0699">rRNA-binding</keyword>
<dbReference type="GO" id="GO:0006412">
    <property type="term" value="P:translation"/>
    <property type="evidence" value="ECO:0007669"/>
    <property type="project" value="InterPro"/>
</dbReference>
<dbReference type="SUPFAM" id="SSF74731">
    <property type="entry name" value="Ribosomal protein L20"/>
    <property type="match status" value="1"/>
</dbReference>